<feature type="region of interest" description="Disordered" evidence="5">
    <location>
        <begin position="114"/>
        <end position="149"/>
    </location>
</feature>
<dbReference type="GO" id="GO:0003677">
    <property type="term" value="F:DNA binding"/>
    <property type="evidence" value="ECO:0007669"/>
    <property type="project" value="InterPro"/>
</dbReference>
<keyword evidence="1" id="KW-0479">Metal-binding</keyword>
<accession>A0A183KE08</accession>
<proteinExistence type="predicted"/>
<evidence type="ECO:0000256" key="5">
    <source>
        <dbReference type="SAM" id="MobiDB-lite"/>
    </source>
</evidence>
<dbReference type="WBParaSite" id="SCUD_0001325401-mRNA-1">
    <property type="protein sequence ID" value="SCUD_0001325401-mRNA-1"/>
    <property type="gene ID" value="SCUD_0001325401"/>
</dbReference>
<feature type="region of interest" description="Disordered" evidence="5">
    <location>
        <begin position="230"/>
        <end position="271"/>
    </location>
</feature>
<feature type="region of interest" description="Disordered" evidence="5">
    <location>
        <begin position="46"/>
        <end position="94"/>
    </location>
</feature>
<feature type="compositionally biased region" description="Low complexity" evidence="5">
    <location>
        <begin position="234"/>
        <end position="243"/>
    </location>
</feature>
<sequence>MQKRRKNNGKKNTVNEEFDKNVDEVYCVCRSSDTERFMMNPSLEIEYKNTRSQRPRQNRPSLSPNNDVSTYTDQFSSGKQFKGKRRPSDAPVSNSGSVLYRRLFLVETGTRSNTIDNTLHLPPRNIRKFNSPGPDTSPRSPNASDSSTSAVYNRVYWGREEQSGLGEDQKLSSTFVPKKRSGSPRLRPCGNCTGCSIQEDCGKCEYCRDRRKFGGPNKMRQKCRLRQCAGMNASRSRNPSNSSQGVGSRRRKQPPIQSAPMETPPPHMQSYADFDDEQFEVPLDFSPRPYSDNITQSFLSHHSASSAPLGSKMRRGDHRIPATNEIDGITHRLFGRFSHDVVSLVTRDIVVNKYLGELVCLKDNLNRLDSRSDEILYGYDVCPDDIACKHFER</sequence>
<keyword evidence="2 4" id="KW-0863">Zinc-finger</keyword>
<reference evidence="7 8" key="2">
    <citation type="submission" date="2018-11" db="EMBL/GenBank/DDBJ databases">
        <authorList>
            <consortium name="Pathogen Informatics"/>
        </authorList>
    </citation>
    <scope>NUCLEOTIDE SEQUENCE [LARGE SCALE GENOMIC DNA]</scope>
    <source>
        <strain evidence="7">Dakar</strain>
        <strain evidence="8">Dakar, Senegal</strain>
    </source>
</reference>
<evidence type="ECO:0000256" key="1">
    <source>
        <dbReference type="ARBA" id="ARBA00022723"/>
    </source>
</evidence>
<dbReference type="InterPro" id="IPR002857">
    <property type="entry name" value="Znf_CXXC"/>
</dbReference>
<dbReference type="GO" id="GO:0008270">
    <property type="term" value="F:zinc ion binding"/>
    <property type="evidence" value="ECO:0007669"/>
    <property type="project" value="UniProtKB-KW"/>
</dbReference>
<dbReference type="AlphaFoldDB" id="A0A183KE08"/>
<organism evidence="9">
    <name type="scientific">Schistosoma curassoni</name>
    <dbReference type="NCBI Taxonomy" id="6186"/>
    <lineage>
        <taxon>Eukaryota</taxon>
        <taxon>Metazoa</taxon>
        <taxon>Spiralia</taxon>
        <taxon>Lophotrochozoa</taxon>
        <taxon>Platyhelminthes</taxon>
        <taxon>Trematoda</taxon>
        <taxon>Digenea</taxon>
        <taxon>Strigeidida</taxon>
        <taxon>Schistosomatoidea</taxon>
        <taxon>Schistosomatidae</taxon>
        <taxon>Schistosoma</taxon>
    </lineage>
</organism>
<feature type="region of interest" description="Disordered" evidence="5">
    <location>
        <begin position="163"/>
        <end position="184"/>
    </location>
</feature>
<dbReference type="STRING" id="6186.A0A183KE08"/>
<dbReference type="EMBL" id="UZAK01035732">
    <property type="protein sequence ID" value="VDP51915.1"/>
    <property type="molecule type" value="Genomic_DNA"/>
</dbReference>
<evidence type="ECO:0000256" key="3">
    <source>
        <dbReference type="ARBA" id="ARBA00022833"/>
    </source>
</evidence>
<dbReference type="PROSITE" id="PS51058">
    <property type="entry name" value="ZF_CXXC"/>
    <property type="match status" value="1"/>
</dbReference>
<dbReference type="Proteomes" id="UP000279833">
    <property type="component" value="Unassembled WGS sequence"/>
</dbReference>
<evidence type="ECO:0000256" key="4">
    <source>
        <dbReference type="PROSITE-ProRule" id="PRU00509"/>
    </source>
</evidence>
<keyword evidence="8" id="KW-1185">Reference proteome</keyword>
<feature type="domain" description="CXXC-type" evidence="6">
    <location>
        <begin position="176"/>
        <end position="229"/>
    </location>
</feature>
<feature type="compositionally biased region" description="Polar residues" evidence="5">
    <location>
        <begin position="133"/>
        <end position="149"/>
    </location>
</feature>
<gene>
    <name evidence="7" type="ORF">SCUD_LOCUS13247</name>
</gene>
<evidence type="ECO:0000259" key="6">
    <source>
        <dbReference type="PROSITE" id="PS51058"/>
    </source>
</evidence>
<protein>
    <submittedName>
        <fullName evidence="9">CXXC-type domain-containing protein</fullName>
    </submittedName>
</protein>
<evidence type="ECO:0000256" key="2">
    <source>
        <dbReference type="ARBA" id="ARBA00022771"/>
    </source>
</evidence>
<evidence type="ECO:0000313" key="8">
    <source>
        <dbReference type="Proteomes" id="UP000279833"/>
    </source>
</evidence>
<reference evidence="9" key="1">
    <citation type="submission" date="2016-06" db="UniProtKB">
        <authorList>
            <consortium name="WormBaseParasite"/>
        </authorList>
    </citation>
    <scope>IDENTIFICATION</scope>
</reference>
<feature type="compositionally biased region" description="Polar residues" evidence="5">
    <location>
        <begin position="58"/>
        <end position="79"/>
    </location>
</feature>
<evidence type="ECO:0000313" key="9">
    <source>
        <dbReference type="WBParaSite" id="SCUD_0001325401-mRNA-1"/>
    </source>
</evidence>
<name>A0A183KE08_9TREM</name>
<dbReference type="Pfam" id="PF02008">
    <property type="entry name" value="zf-CXXC"/>
    <property type="match status" value="1"/>
</dbReference>
<keyword evidence="3" id="KW-0862">Zinc</keyword>
<evidence type="ECO:0000313" key="7">
    <source>
        <dbReference type="EMBL" id="VDP51915.1"/>
    </source>
</evidence>